<organism evidence="1 2">
    <name type="scientific">Gossypium stocksii</name>
    <dbReference type="NCBI Taxonomy" id="47602"/>
    <lineage>
        <taxon>Eukaryota</taxon>
        <taxon>Viridiplantae</taxon>
        <taxon>Streptophyta</taxon>
        <taxon>Embryophyta</taxon>
        <taxon>Tracheophyta</taxon>
        <taxon>Spermatophyta</taxon>
        <taxon>Magnoliopsida</taxon>
        <taxon>eudicotyledons</taxon>
        <taxon>Gunneridae</taxon>
        <taxon>Pentapetalae</taxon>
        <taxon>rosids</taxon>
        <taxon>malvids</taxon>
        <taxon>Malvales</taxon>
        <taxon>Malvaceae</taxon>
        <taxon>Malvoideae</taxon>
        <taxon>Gossypium</taxon>
    </lineage>
</organism>
<keyword evidence="2" id="KW-1185">Reference proteome</keyword>
<dbReference type="AlphaFoldDB" id="A0A9D3V7G6"/>
<evidence type="ECO:0008006" key="3">
    <source>
        <dbReference type="Google" id="ProtNLM"/>
    </source>
</evidence>
<name>A0A9D3V7G6_9ROSI</name>
<evidence type="ECO:0000313" key="2">
    <source>
        <dbReference type="Proteomes" id="UP000828251"/>
    </source>
</evidence>
<proteinExistence type="predicted"/>
<dbReference type="Proteomes" id="UP000828251">
    <property type="component" value="Unassembled WGS sequence"/>
</dbReference>
<dbReference type="EMBL" id="JAIQCV010000008">
    <property type="protein sequence ID" value="KAH1073355.1"/>
    <property type="molecule type" value="Genomic_DNA"/>
</dbReference>
<comment type="caution">
    <text evidence="1">The sequence shown here is derived from an EMBL/GenBank/DDBJ whole genome shotgun (WGS) entry which is preliminary data.</text>
</comment>
<reference evidence="1 2" key="1">
    <citation type="journal article" date="2021" name="Plant Biotechnol. J.">
        <title>Multi-omics assisted identification of the key and species-specific regulatory components of drought-tolerant mechanisms in Gossypium stocksii.</title>
        <authorList>
            <person name="Yu D."/>
            <person name="Ke L."/>
            <person name="Zhang D."/>
            <person name="Wu Y."/>
            <person name="Sun Y."/>
            <person name="Mei J."/>
            <person name="Sun J."/>
            <person name="Sun Y."/>
        </authorList>
    </citation>
    <scope>NUCLEOTIDE SEQUENCE [LARGE SCALE GENOMIC DNA]</scope>
    <source>
        <strain evidence="2">cv. E1</strain>
        <tissue evidence="1">Leaf</tissue>
    </source>
</reference>
<sequence>MHVLKDCPTTRTILTIGGLDNRLLIENYACCIDWLEDVLHVLDKKVAADFFTTLWNNWNNRNNYIFRGKEDEARVVWERAKTLSNEFCIHNLVNNPLIPIAPACHKWKKPPCGFIKVKTLMLLLLQVKLVMG</sequence>
<accession>A0A9D3V7G6</accession>
<gene>
    <name evidence="1" type="ORF">J1N35_025683</name>
</gene>
<protein>
    <recommendedName>
        <fullName evidence="3">Reverse transcriptase zinc-binding domain-containing protein</fullName>
    </recommendedName>
</protein>
<evidence type="ECO:0000313" key="1">
    <source>
        <dbReference type="EMBL" id="KAH1073355.1"/>
    </source>
</evidence>
<dbReference type="OrthoDB" id="999294at2759"/>